<dbReference type="SUPFAM" id="SSF53474">
    <property type="entry name" value="alpha/beta-Hydrolases"/>
    <property type="match status" value="1"/>
</dbReference>
<evidence type="ECO:0000256" key="3">
    <source>
        <dbReference type="ARBA" id="ARBA00022801"/>
    </source>
</evidence>
<name>A0A158GQC4_CABSO</name>
<dbReference type="InterPro" id="IPR000639">
    <property type="entry name" value="Epox_hydrolase-like"/>
</dbReference>
<accession>A0A158GQC4</accession>
<dbReference type="PANTHER" id="PTHR21661:SF35">
    <property type="entry name" value="EPOXIDE HYDROLASE"/>
    <property type="match status" value="1"/>
</dbReference>
<dbReference type="OrthoDB" id="9780765at2"/>
<dbReference type="Pfam" id="PF06441">
    <property type="entry name" value="EHN"/>
    <property type="match status" value="1"/>
</dbReference>
<dbReference type="PIRSF" id="PIRSF001112">
    <property type="entry name" value="Epoxide_hydrolase"/>
    <property type="match status" value="1"/>
</dbReference>
<dbReference type="AlphaFoldDB" id="A0A158GQC4"/>
<gene>
    <name evidence="6" type="ORF">AWB64_03330</name>
</gene>
<dbReference type="RefSeq" id="WP_060856473.1">
    <property type="nucleotide sequence ID" value="NZ_FCOC02000009.1"/>
</dbReference>
<sequence>MNVTPFQIAISDSALHDLQERLSRVRWPHSLADSGWSEGTDEAFLKRLVDYWQNSFDWRAQESRLNALPQFTTGIDDKTIHFVHRRGNGPAPLPLILTHGWPGSFMEMEAIIPLLADPASHGGDPRDAFDVVVPSLPGYGFSSAPCAPGTGPFEVARLWAALMKRLGYERFGAQGGDWGSSVSTWLAFQNPENVAGLHLNYIPGSYRPPLGNGETPLFSPEETQFLDTAKTWADAEGGYGHIQGTKPQTLAFGLNDSPAGLAAWIVEKFRGWSDCGGDVERVFSLDALLTNISIYWFTGTIGSSFRMYLESRRRPVHFASGQRVLPPTGIAHYPHELPMPPRSWIERVYNLQRYTTMPRGGHFAAMETPHELAEEIRTFFRPLR</sequence>
<dbReference type="InterPro" id="IPR029058">
    <property type="entry name" value="AB_hydrolase_fold"/>
</dbReference>
<dbReference type="GO" id="GO:0097176">
    <property type="term" value="P:epoxide metabolic process"/>
    <property type="evidence" value="ECO:0007669"/>
    <property type="project" value="TreeGrafter"/>
</dbReference>
<reference evidence="6 7" key="1">
    <citation type="submission" date="2016-01" db="EMBL/GenBank/DDBJ databases">
        <authorList>
            <person name="Oliw E.H."/>
        </authorList>
    </citation>
    <scope>NUCLEOTIDE SEQUENCE [LARGE SCALE GENOMIC DNA]</scope>
    <source>
        <strain evidence="6">LMG 22029</strain>
    </source>
</reference>
<dbReference type="Gene3D" id="3.40.50.1820">
    <property type="entry name" value="alpha/beta hydrolase"/>
    <property type="match status" value="1"/>
</dbReference>
<feature type="domain" description="Epoxide hydrolase N-terminal" evidence="5">
    <location>
        <begin position="3"/>
        <end position="108"/>
    </location>
</feature>
<evidence type="ECO:0000256" key="1">
    <source>
        <dbReference type="ARBA" id="ARBA00010088"/>
    </source>
</evidence>
<evidence type="ECO:0000313" key="7">
    <source>
        <dbReference type="Proteomes" id="UP000054893"/>
    </source>
</evidence>
<dbReference type="Proteomes" id="UP000054893">
    <property type="component" value="Unassembled WGS sequence"/>
</dbReference>
<dbReference type="InterPro" id="IPR010497">
    <property type="entry name" value="Epoxide_hydro_N"/>
</dbReference>
<evidence type="ECO:0000313" key="6">
    <source>
        <dbReference type="EMBL" id="SAL34344.1"/>
    </source>
</evidence>
<dbReference type="PRINTS" id="PR00412">
    <property type="entry name" value="EPOXHYDRLASE"/>
</dbReference>
<dbReference type="EMBL" id="FCOC02000009">
    <property type="protein sequence ID" value="SAL34344.1"/>
    <property type="molecule type" value="Genomic_DNA"/>
</dbReference>
<dbReference type="PANTHER" id="PTHR21661">
    <property type="entry name" value="EPOXIDE HYDROLASE 1-RELATED"/>
    <property type="match status" value="1"/>
</dbReference>
<comment type="similarity">
    <text evidence="1">Belongs to the peptidase S33 family.</text>
</comment>
<keyword evidence="3" id="KW-0378">Hydrolase</keyword>
<feature type="active site" description="Nucleophile" evidence="4">
    <location>
        <position position="177"/>
    </location>
</feature>
<evidence type="ECO:0000259" key="5">
    <source>
        <dbReference type="Pfam" id="PF06441"/>
    </source>
</evidence>
<evidence type="ECO:0000256" key="2">
    <source>
        <dbReference type="ARBA" id="ARBA00022797"/>
    </source>
</evidence>
<keyword evidence="2" id="KW-0058">Aromatic hydrocarbons catabolism</keyword>
<evidence type="ECO:0000256" key="4">
    <source>
        <dbReference type="PIRSR" id="PIRSR001112-1"/>
    </source>
</evidence>
<proteinExistence type="inferred from homology"/>
<feature type="active site" description="Proton donor" evidence="4">
    <location>
        <position position="308"/>
    </location>
</feature>
<dbReference type="GO" id="GO:0004301">
    <property type="term" value="F:epoxide hydrolase activity"/>
    <property type="evidence" value="ECO:0007669"/>
    <property type="project" value="TreeGrafter"/>
</dbReference>
<dbReference type="InterPro" id="IPR016292">
    <property type="entry name" value="Epoxide_hydrolase"/>
</dbReference>
<feature type="active site" description="Proton acceptor" evidence="4">
    <location>
        <position position="362"/>
    </location>
</feature>
<protein>
    <submittedName>
        <fullName evidence="6">Multidrug MFS transporter</fullName>
    </submittedName>
</protein>
<organism evidence="6 7">
    <name type="scientific">Caballeronia sordidicola</name>
    <name type="common">Burkholderia sordidicola</name>
    <dbReference type="NCBI Taxonomy" id="196367"/>
    <lineage>
        <taxon>Bacteria</taxon>
        <taxon>Pseudomonadati</taxon>
        <taxon>Pseudomonadota</taxon>
        <taxon>Betaproteobacteria</taxon>
        <taxon>Burkholderiales</taxon>
        <taxon>Burkholderiaceae</taxon>
        <taxon>Caballeronia</taxon>
    </lineage>
</organism>